<gene>
    <name evidence="2" type="ORF">E2C01_047745</name>
</gene>
<protein>
    <submittedName>
        <fullName evidence="2">Uncharacterized protein</fullName>
    </submittedName>
</protein>
<feature type="compositionally biased region" description="Basic and acidic residues" evidence="1">
    <location>
        <begin position="117"/>
        <end position="129"/>
    </location>
</feature>
<evidence type="ECO:0000256" key="1">
    <source>
        <dbReference type="SAM" id="MobiDB-lite"/>
    </source>
</evidence>
<dbReference type="Proteomes" id="UP000324222">
    <property type="component" value="Unassembled WGS sequence"/>
</dbReference>
<accession>A0A5B7G9C7</accession>
<feature type="compositionally biased region" description="Basic and acidic residues" evidence="1">
    <location>
        <begin position="63"/>
        <end position="72"/>
    </location>
</feature>
<name>A0A5B7G9C7_PORTR</name>
<feature type="compositionally biased region" description="Basic and acidic residues" evidence="1">
    <location>
        <begin position="83"/>
        <end position="107"/>
    </location>
</feature>
<comment type="caution">
    <text evidence="2">The sequence shown here is derived from an EMBL/GenBank/DDBJ whole genome shotgun (WGS) entry which is preliminary data.</text>
</comment>
<organism evidence="2 3">
    <name type="scientific">Portunus trituberculatus</name>
    <name type="common">Swimming crab</name>
    <name type="synonym">Neptunus trituberculatus</name>
    <dbReference type="NCBI Taxonomy" id="210409"/>
    <lineage>
        <taxon>Eukaryota</taxon>
        <taxon>Metazoa</taxon>
        <taxon>Ecdysozoa</taxon>
        <taxon>Arthropoda</taxon>
        <taxon>Crustacea</taxon>
        <taxon>Multicrustacea</taxon>
        <taxon>Malacostraca</taxon>
        <taxon>Eumalacostraca</taxon>
        <taxon>Eucarida</taxon>
        <taxon>Decapoda</taxon>
        <taxon>Pleocyemata</taxon>
        <taxon>Brachyura</taxon>
        <taxon>Eubrachyura</taxon>
        <taxon>Portunoidea</taxon>
        <taxon>Portunidae</taxon>
        <taxon>Portuninae</taxon>
        <taxon>Portunus</taxon>
    </lineage>
</organism>
<dbReference type="AlphaFoldDB" id="A0A5B7G9C7"/>
<feature type="region of interest" description="Disordered" evidence="1">
    <location>
        <begin position="1"/>
        <end position="129"/>
    </location>
</feature>
<dbReference type="EMBL" id="VSRR010011927">
    <property type="protein sequence ID" value="MPC53843.1"/>
    <property type="molecule type" value="Genomic_DNA"/>
</dbReference>
<evidence type="ECO:0000313" key="2">
    <source>
        <dbReference type="EMBL" id="MPC53843.1"/>
    </source>
</evidence>
<evidence type="ECO:0000313" key="3">
    <source>
        <dbReference type="Proteomes" id="UP000324222"/>
    </source>
</evidence>
<reference evidence="2 3" key="1">
    <citation type="submission" date="2019-05" db="EMBL/GenBank/DDBJ databases">
        <title>Another draft genome of Portunus trituberculatus and its Hox gene families provides insights of decapod evolution.</title>
        <authorList>
            <person name="Jeong J.-H."/>
            <person name="Song I."/>
            <person name="Kim S."/>
            <person name="Choi T."/>
            <person name="Kim D."/>
            <person name="Ryu S."/>
            <person name="Kim W."/>
        </authorList>
    </citation>
    <scope>NUCLEOTIDE SEQUENCE [LARGE SCALE GENOMIC DNA]</scope>
    <source>
        <tissue evidence="2">Muscle</tissue>
    </source>
</reference>
<feature type="compositionally biased region" description="Basic residues" evidence="1">
    <location>
        <begin position="47"/>
        <end position="57"/>
    </location>
</feature>
<feature type="compositionally biased region" description="Polar residues" evidence="1">
    <location>
        <begin position="16"/>
        <end position="29"/>
    </location>
</feature>
<proteinExistence type="predicted"/>
<sequence>MLCRPCDPSYHHEGTAGSSLSPITHFNTPQRHEGTQKRQVVAGVYNSRHHHHHHHQHNNTSNRKQEKHEGPKPKPRSRLRPRPTPDRNTPRQTDRQGQNGDEREGAIRRTRVASRTSSEERHHYHDTAS</sequence>
<keyword evidence="3" id="KW-1185">Reference proteome</keyword>